<reference evidence="1 2" key="1">
    <citation type="submission" date="2014-09" db="EMBL/GenBank/DDBJ databases">
        <title>Draft genome sequence of Streptomyces natalensis ATCC 27448, producer of the antifungal pimaricin.</title>
        <authorList>
            <person name="Mendes M.V."/>
            <person name="Beites T."/>
            <person name="Pires S."/>
            <person name="Santos C.L."/>
            <person name="Moradas-Ferreira P."/>
        </authorList>
    </citation>
    <scope>NUCLEOTIDE SEQUENCE [LARGE SCALE GENOMIC DNA]</scope>
    <source>
        <strain evidence="1 2">ATCC 27448</strain>
    </source>
</reference>
<protein>
    <submittedName>
        <fullName evidence="1">Uncharacterized protein</fullName>
    </submittedName>
</protein>
<accession>A0A0D7CLZ3</accession>
<dbReference type="EMBL" id="JRKI01000026">
    <property type="protein sequence ID" value="KIZ16875.1"/>
    <property type="molecule type" value="Genomic_DNA"/>
</dbReference>
<sequence>MRIRTLTVRRPVQMRAEGDDFPGLDSEPLYVTEWIERRMTCRNCRSGTDLSLRGKWGDLATVVCMACDHTWPAPLPPAASVHALQAAIAQSAEKSGGLPTEPA</sequence>
<gene>
    <name evidence="1" type="ORF">SNA_17980</name>
</gene>
<proteinExistence type="predicted"/>
<evidence type="ECO:0000313" key="2">
    <source>
        <dbReference type="Proteomes" id="UP000032458"/>
    </source>
</evidence>
<dbReference type="AlphaFoldDB" id="A0A0D7CLZ3"/>
<organism evidence="1 2">
    <name type="scientific">Streptomyces natalensis ATCC 27448</name>
    <dbReference type="NCBI Taxonomy" id="1240678"/>
    <lineage>
        <taxon>Bacteria</taxon>
        <taxon>Bacillati</taxon>
        <taxon>Actinomycetota</taxon>
        <taxon>Actinomycetes</taxon>
        <taxon>Kitasatosporales</taxon>
        <taxon>Streptomycetaceae</taxon>
        <taxon>Streptomyces</taxon>
    </lineage>
</organism>
<name>A0A0D7CLZ3_9ACTN</name>
<dbReference type="PATRIC" id="fig|1240678.4.peg.3785"/>
<dbReference type="Proteomes" id="UP000032458">
    <property type="component" value="Unassembled WGS sequence"/>
</dbReference>
<keyword evidence="2" id="KW-1185">Reference proteome</keyword>
<comment type="caution">
    <text evidence="1">The sequence shown here is derived from an EMBL/GenBank/DDBJ whole genome shotgun (WGS) entry which is preliminary data.</text>
</comment>
<evidence type="ECO:0000313" key="1">
    <source>
        <dbReference type="EMBL" id="KIZ16875.1"/>
    </source>
</evidence>